<dbReference type="Proteomes" id="UP001277761">
    <property type="component" value="Unassembled WGS sequence"/>
</dbReference>
<evidence type="ECO:0000313" key="1">
    <source>
        <dbReference type="EMBL" id="MDX8152199.1"/>
    </source>
</evidence>
<protein>
    <recommendedName>
        <fullName evidence="3">GNAT family N-acetyltransferase</fullName>
    </recommendedName>
</protein>
<proteinExistence type="predicted"/>
<gene>
    <name evidence="1" type="ORF">SK069_11380</name>
</gene>
<keyword evidence="2" id="KW-1185">Reference proteome</keyword>
<dbReference type="EMBL" id="JAXAVX010000005">
    <property type="protein sequence ID" value="MDX8152199.1"/>
    <property type="molecule type" value="Genomic_DNA"/>
</dbReference>
<reference evidence="1 2" key="1">
    <citation type="submission" date="2023-11" db="EMBL/GenBank/DDBJ databases">
        <authorList>
            <person name="Xu M."/>
            <person name="Jiang T."/>
        </authorList>
    </citation>
    <scope>NUCLEOTIDE SEQUENCE [LARGE SCALE GENOMIC DNA]</scope>
    <source>
        <strain evidence="1 2">SD</strain>
    </source>
</reference>
<organism evidence="1 2">
    <name type="scientific">Patulibacter brassicae</name>
    <dbReference type="NCBI Taxonomy" id="1705717"/>
    <lineage>
        <taxon>Bacteria</taxon>
        <taxon>Bacillati</taxon>
        <taxon>Actinomycetota</taxon>
        <taxon>Thermoleophilia</taxon>
        <taxon>Solirubrobacterales</taxon>
        <taxon>Patulibacteraceae</taxon>
        <taxon>Patulibacter</taxon>
    </lineage>
</organism>
<name>A0ABU4VK24_9ACTN</name>
<accession>A0ABU4VK24</accession>
<dbReference type="RefSeq" id="WP_319954355.1">
    <property type="nucleotide sequence ID" value="NZ_JAXAVX010000005.1"/>
</dbReference>
<comment type="caution">
    <text evidence="1">The sequence shown here is derived from an EMBL/GenBank/DDBJ whole genome shotgun (WGS) entry which is preliminary data.</text>
</comment>
<sequence>MGATLLNSTPDDELRRAAQRAVRVRVPATFEVRRATAADAEALERLAAAADAAVPTGPVLLAEAAGAPLAALAVEDGAVIADPAWPTAGAVEALRRVARVEAATWWRVALRRGR</sequence>
<evidence type="ECO:0000313" key="2">
    <source>
        <dbReference type="Proteomes" id="UP001277761"/>
    </source>
</evidence>
<evidence type="ECO:0008006" key="3">
    <source>
        <dbReference type="Google" id="ProtNLM"/>
    </source>
</evidence>